<sequence>MNKWSIFFLLFSAFATQQVQAEIYKIIGADGKVSYADKPSQSATAKTEKLKVQTYSGTPSVSSFNGSVKKVTILSAQWCGVCRQAKAYMSSRKIAFEEWDIDQSDYARSKMRELGAKGVPVILVGKQKMVGFSPEGLDDMLQKAGAL</sequence>
<evidence type="ECO:0000256" key="1">
    <source>
        <dbReference type="SAM" id="SignalP"/>
    </source>
</evidence>
<organism evidence="4 5">
    <name type="scientific">Sulfuricella denitrificans (strain DSM 22764 / NBRC 105220 / skB26)</name>
    <dbReference type="NCBI Taxonomy" id="1163617"/>
    <lineage>
        <taxon>Bacteria</taxon>
        <taxon>Pseudomonadati</taxon>
        <taxon>Pseudomonadota</taxon>
        <taxon>Betaproteobacteria</taxon>
        <taxon>Nitrosomonadales</taxon>
        <taxon>Sulfuricellaceae</taxon>
        <taxon>Sulfuricella</taxon>
    </lineage>
</organism>
<dbReference type="GO" id="GO:0045454">
    <property type="term" value="P:cell redox homeostasis"/>
    <property type="evidence" value="ECO:0007669"/>
    <property type="project" value="TreeGrafter"/>
</dbReference>
<dbReference type="InterPro" id="IPR002109">
    <property type="entry name" value="Glutaredoxin"/>
</dbReference>
<dbReference type="EMBL" id="AP013066">
    <property type="protein sequence ID" value="BAN35208.1"/>
    <property type="molecule type" value="Genomic_DNA"/>
</dbReference>
<dbReference type="Gene3D" id="3.40.30.10">
    <property type="entry name" value="Glutaredoxin"/>
    <property type="match status" value="1"/>
</dbReference>
<keyword evidence="5" id="KW-1185">Reference proteome</keyword>
<protein>
    <submittedName>
        <fullName evidence="4">Glutaredoxin-like protein, YruB</fullName>
    </submittedName>
</protein>
<dbReference type="Pfam" id="PF13511">
    <property type="entry name" value="DUF4124"/>
    <property type="match status" value="1"/>
</dbReference>
<dbReference type="GO" id="GO:0009055">
    <property type="term" value="F:electron transfer activity"/>
    <property type="evidence" value="ECO:0007669"/>
    <property type="project" value="TreeGrafter"/>
</dbReference>
<dbReference type="eggNOG" id="COG0695">
    <property type="taxonomic scope" value="Bacteria"/>
</dbReference>
<feature type="domain" description="Glutaredoxin" evidence="2">
    <location>
        <begin position="71"/>
        <end position="127"/>
    </location>
</feature>
<feature type="signal peptide" evidence="1">
    <location>
        <begin position="1"/>
        <end position="21"/>
    </location>
</feature>
<evidence type="ECO:0000259" key="3">
    <source>
        <dbReference type="Pfam" id="PF13511"/>
    </source>
</evidence>
<keyword evidence="1" id="KW-0732">Signal</keyword>
<dbReference type="Proteomes" id="UP000015559">
    <property type="component" value="Chromosome"/>
</dbReference>
<dbReference type="CDD" id="cd02976">
    <property type="entry name" value="NrdH"/>
    <property type="match status" value="1"/>
</dbReference>
<dbReference type="HOGENOM" id="CLU_143563_0_0_4"/>
<dbReference type="PANTHER" id="PTHR34386:SF1">
    <property type="entry name" value="GLUTAREDOXIN-LIKE PROTEIN NRDH"/>
    <property type="match status" value="1"/>
</dbReference>
<feature type="domain" description="DUF4124" evidence="3">
    <location>
        <begin position="11"/>
        <end position="53"/>
    </location>
</feature>
<feature type="chain" id="PRO_5004545863" evidence="1">
    <location>
        <begin position="22"/>
        <end position="147"/>
    </location>
</feature>
<accession>S6AC22</accession>
<dbReference type="InterPro" id="IPR051548">
    <property type="entry name" value="Grx-like_ET"/>
</dbReference>
<evidence type="ECO:0000313" key="5">
    <source>
        <dbReference type="Proteomes" id="UP000015559"/>
    </source>
</evidence>
<dbReference type="Pfam" id="PF00462">
    <property type="entry name" value="Glutaredoxin"/>
    <property type="match status" value="1"/>
</dbReference>
<evidence type="ECO:0000259" key="2">
    <source>
        <dbReference type="Pfam" id="PF00462"/>
    </source>
</evidence>
<proteinExistence type="predicted"/>
<dbReference type="InterPro" id="IPR025392">
    <property type="entry name" value="DUF4124"/>
</dbReference>
<dbReference type="PROSITE" id="PS51354">
    <property type="entry name" value="GLUTAREDOXIN_2"/>
    <property type="match status" value="1"/>
</dbReference>
<dbReference type="InterPro" id="IPR036249">
    <property type="entry name" value="Thioredoxin-like_sf"/>
</dbReference>
<dbReference type="KEGG" id="sdr:SCD_n01382"/>
<gene>
    <name evidence="4" type="ORF">SCD_n01382</name>
</gene>
<dbReference type="OrthoDB" id="8794394at2"/>
<dbReference type="RefSeq" id="WP_009205838.1">
    <property type="nucleotide sequence ID" value="NC_022357.1"/>
</dbReference>
<name>S6AC22_SULDS</name>
<dbReference type="SUPFAM" id="SSF52833">
    <property type="entry name" value="Thioredoxin-like"/>
    <property type="match status" value="1"/>
</dbReference>
<dbReference type="STRING" id="1163617.SCD_n01382"/>
<reference evidence="4 5" key="1">
    <citation type="journal article" date="2012" name="Appl. Environ. Microbiol.">
        <title>Draft genome sequence of a psychrotolerant sulfur-oxidizing bacterium, Sulfuricella denitrificans skB26, and proteomic insights into cold adaptation.</title>
        <authorList>
            <person name="Watanabe T."/>
            <person name="Kojima H."/>
            <person name="Fukui M."/>
        </authorList>
    </citation>
    <scope>NUCLEOTIDE SEQUENCE [LARGE SCALE GENOMIC DNA]</scope>
    <source>
        <strain evidence="5">skB26</strain>
    </source>
</reference>
<evidence type="ECO:0000313" key="4">
    <source>
        <dbReference type="EMBL" id="BAN35208.1"/>
    </source>
</evidence>
<dbReference type="PANTHER" id="PTHR34386">
    <property type="entry name" value="GLUTAREDOXIN"/>
    <property type="match status" value="1"/>
</dbReference>
<dbReference type="AlphaFoldDB" id="S6AC22"/>